<comment type="caution">
    <text evidence="1">The sequence shown here is derived from an EMBL/GenBank/DDBJ whole genome shotgun (WGS) entry which is preliminary data.</text>
</comment>
<name>A0ABR5IIE6_9HYPH</name>
<evidence type="ECO:0000313" key="2">
    <source>
        <dbReference type="Proteomes" id="UP000053900"/>
    </source>
</evidence>
<evidence type="ECO:0000313" key="1">
    <source>
        <dbReference type="EMBL" id="KND16563.1"/>
    </source>
</evidence>
<gene>
    <name evidence="1" type="ORF">AFK20_12835</name>
</gene>
<protein>
    <submittedName>
        <fullName evidence="1">Uncharacterized protein</fullName>
    </submittedName>
</protein>
<keyword evidence="2" id="KW-1185">Reference proteome</keyword>
<dbReference type="EMBL" id="LGSW01000029">
    <property type="protein sequence ID" value="KND16563.1"/>
    <property type="molecule type" value="Genomic_DNA"/>
</dbReference>
<proteinExistence type="predicted"/>
<dbReference type="Proteomes" id="UP000053900">
    <property type="component" value="Unassembled WGS sequence"/>
</dbReference>
<sequence>MIAYCSNSQKINPIFKKCTEIIENELSTMKIDKNQAIRSKDFTNKLISRQNDLNTAQQGEVIK</sequence>
<accession>A0ABR5IIE6</accession>
<reference evidence="1 2" key="1">
    <citation type="submission" date="2015-07" db="EMBL/GenBank/DDBJ databases">
        <title>Draft genome of Enhydrobacter aerosaccus.</title>
        <authorList>
            <person name="Wang X."/>
        </authorList>
    </citation>
    <scope>NUCLEOTIDE SEQUENCE [LARGE SCALE GENOMIC DNA]</scope>
    <source>
        <strain evidence="1 2">CGMCC9176</strain>
    </source>
</reference>
<organism evidence="1 2">
    <name type="scientific">Enhydrobacter aerosaccus</name>
    <dbReference type="NCBI Taxonomy" id="225324"/>
    <lineage>
        <taxon>Bacteria</taxon>
        <taxon>Pseudomonadati</taxon>
        <taxon>Pseudomonadota</taxon>
        <taxon>Alphaproteobacteria</taxon>
        <taxon>Hyphomicrobiales</taxon>
        <taxon>Enhydrobacter</taxon>
    </lineage>
</organism>